<feature type="region of interest" description="Disordered" evidence="1">
    <location>
        <begin position="175"/>
        <end position="229"/>
    </location>
</feature>
<sequence>MKTAAVISALFVAALGAPAPQDYLPKRQGQNFQTFAGALGGVAATPITDSGNADRKFQVKGDTFVNLGAALQRSCDQQFNACANKANGGDKTLSVSACSDQKTQCDAAAQGNTGASNNQAASAVTPPATATASAAALPCNQAATENAAPSATTAAAVAAPTTTAAAKNPCDTAAAGAGKAEQKHDNANKNKNKNKNDKHASKNPCNEKRSNGRRTSTGTRRITRRYKVA</sequence>
<feature type="chain" id="PRO_5042971822" evidence="2">
    <location>
        <begin position="17"/>
        <end position="229"/>
    </location>
</feature>
<name>A0AAN6RGZ3_9PLEO</name>
<evidence type="ECO:0000313" key="4">
    <source>
        <dbReference type="Proteomes" id="UP001280581"/>
    </source>
</evidence>
<reference evidence="3 4" key="1">
    <citation type="submission" date="2021-02" db="EMBL/GenBank/DDBJ databases">
        <title>Genome assembly of Pseudopithomyces chartarum.</title>
        <authorList>
            <person name="Jauregui R."/>
            <person name="Singh J."/>
            <person name="Voisey C."/>
        </authorList>
    </citation>
    <scope>NUCLEOTIDE SEQUENCE [LARGE SCALE GENOMIC DNA]</scope>
    <source>
        <strain evidence="3 4">AGR01</strain>
    </source>
</reference>
<evidence type="ECO:0000256" key="2">
    <source>
        <dbReference type="SAM" id="SignalP"/>
    </source>
</evidence>
<feature type="compositionally biased region" description="Basic and acidic residues" evidence="1">
    <location>
        <begin position="180"/>
        <end position="210"/>
    </location>
</feature>
<comment type="caution">
    <text evidence="3">The sequence shown here is derived from an EMBL/GenBank/DDBJ whole genome shotgun (WGS) entry which is preliminary data.</text>
</comment>
<protein>
    <submittedName>
        <fullName evidence="3">Uncharacterized protein</fullName>
    </submittedName>
</protein>
<accession>A0AAN6RGZ3</accession>
<dbReference type="EMBL" id="WVTA01000005">
    <property type="protein sequence ID" value="KAK3209808.1"/>
    <property type="molecule type" value="Genomic_DNA"/>
</dbReference>
<evidence type="ECO:0000313" key="3">
    <source>
        <dbReference type="EMBL" id="KAK3209808.1"/>
    </source>
</evidence>
<dbReference type="Proteomes" id="UP001280581">
    <property type="component" value="Unassembled WGS sequence"/>
</dbReference>
<organism evidence="3 4">
    <name type="scientific">Pseudopithomyces chartarum</name>
    <dbReference type="NCBI Taxonomy" id="1892770"/>
    <lineage>
        <taxon>Eukaryota</taxon>
        <taxon>Fungi</taxon>
        <taxon>Dikarya</taxon>
        <taxon>Ascomycota</taxon>
        <taxon>Pezizomycotina</taxon>
        <taxon>Dothideomycetes</taxon>
        <taxon>Pleosporomycetidae</taxon>
        <taxon>Pleosporales</taxon>
        <taxon>Massarineae</taxon>
        <taxon>Didymosphaeriaceae</taxon>
        <taxon>Pseudopithomyces</taxon>
    </lineage>
</organism>
<dbReference type="AlphaFoldDB" id="A0AAN6RGZ3"/>
<evidence type="ECO:0000256" key="1">
    <source>
        <dbReference type="SAM" id="MobiDB-lite"/>
    </source>
</evidence>
<feature type="signal peptide" evidence="2">
    <location>
        <begin position="1"/>
        <end position="16"/>
    </location>
</feature>
<keyword evidence="2" id="KW-0732">Signal</keyword>
<proteinExistence type="predicted"/>
<keyword evidence="4" id="KW-1185">Reference proteome</keyword>
<gene>
    <name evidence="3" type="ORF">GRF29_44g691554</name>
</gene>